<keyword evidence="4" id="KW-1185">Reference proteome</keyword>
<feature type="region of interest" description="Disordered" evidence="2">
    <location>
        <begin position="1121"/>
        <end position="1169"/>
    </location>
</feature>
<evidence type="ECO:0000313" key="3">
    <source>
        <dbReference type="EMBL" id="KAK3238575.1"/>
    </source>
</evidence>
<feature type="region of interest" description="Disordered" evidence="2">
    <location>
        <begin position="1"/>
        <end position="164"/>
    </location>
</feature>
<feature type="coiled-coil region" evidence="1">
    <location>
        <begin position="883"/>
        <end position="1016"/>
    </location>
</feature>
<proteinExistence type="predicted"/>
<feature type="compositionally biased region" description="Low complexity" evidence="2">
    <location>
        <begin position="72"/>
        <end position="83"/>
    </location>
</feature>
<keyword evidence="1" id="KW-0175">Coiled coil</keyword>
<feature type="compositionally biased region" description="Acidic residues" evidence="2">
    <location>
        <begin position="30"/>
        <end position="50"/>
    </location>
</feature>
<feature type="region of interest" description="Disordered" evidence="2">
    <location>
        <begin position="1036"/>
        <end position="1062"/>
    </location>
</feature>
<accession>A0AAE0BMA8</accession>
<feature type="compositionally biased region" description="Low complexity" evidence="2">
    <location>
        <begin position="9"/>
        <end position="19"/>
    </location>
</feature>
<protein>
    <submittedName>
        <fullName evidence="3">Uncharacterized protein</fullName>
    </submittedName>
</protein>
<feature type="compositionally biased region" description="Low complexity" evidence="2">
    <location>
        <begin position="133"/>
        <end position="145"/>
    </location>
</feature>
<name>A0AAE0BMA8_9CHLO</name>
<dbReference type="EMBL" id="LGRX02034173">
    <property type="protein sequence ID" value="KAK3238575.1"/>
    <property type="molecule type" value="Genomic_DNA"/>
</dbReference>
<comment type="caution">
    <text evidence="3">The sequence shown here is derived from an EMBL/GenBank/DDBJ whole genome shotgun (WGS) entry which is preliminary data.</text>
</comment>
<organism evidence="3 4">
    <name type="scientific">Cymbomonas tetramitiformis</name>
    <dbReference type="NCBI Taxonomy" id="36881"/>
    <lineage>
        <taxon>Eukaryota</taxon>
        <taxon>Viridiplantae</taxon>
        <taxon>Chlorophyta</taxon>
        <taxon>Pyramimonadophyceae</taxon>
        <taxon>Pyramimonadales</taxon>
        <taxon>Pyramimonadaceae</taxon>
        <taxon>Cymbomonas</taxon>
    </lineage>
</organism>
<feature type="compositionally biased region" description="Basic and acidic residues" evidence="2">
    <location>
        <begin position="1153"/>
        <end position="1167"/>
    </location>
</feature>
<feature type="compositionally biased region" description="Acidic residues" evidence="2">
    <location>
        <begin position="600"/>
        <end position="617"/>
    </location>
</feature>
<feature type="region of interest" description="Disordered" evidence="2">
    <location>
        <begin position="1261"/>
        <end position="1303"/>
    </location>
</feature>
<gene>
    <name evidence="3" type="ORF">CYMTET_51425</name>
</gene>
<reference evidence="3 4" key="1">
    <citation type="journal article" date="2015" name="Genome Biol. Evol.">
        <title>Comparative Genomics of a Bacterivorous Green Alga Reveals Evolutionary Causalities and Consequences of Phago-Mixotrophic Mode of Nutrition.</title>
        <authorList>
            <person name="Burns J.A."/>
            <person name="Paasch A."/>
            <person name="Narechania A."/>
            <person name="Kim E."/>
        </authorList>
    </citation>
    <scope>NUCLEOTIDE SEQUENCE [LARGE SCALE GENOMIC DNA]</scope>
    <source>
        <strain evidence="3 4">PLY_AMNH</strain>
    </source>
</reference>
<feature type="compositionally biased region" description="Basic and acidic residues" evidence="2">
    <location>
        <begin position="146"/>
        <end position="160"/>
    </location>
</feature>
<dbReference type="Proteomes" id="UP001190700">
    <property type="component" value="Unassembled WGS sequence"/>
</dbReference>
<feature type="region of interest" description="Disordered" evidence="2">
    <location>
        <begin position="540"/>
        <end position="817"/>
    </location>
</feature>
<feature type="compositionally biased region" description="Basic and acidic residues" evidence="2">
    <location>
        <begin position="660"/>
        <end position="671"/>
    </location>
</feature>
<evidence type="ECO:0000256" key="1">
    <source>
        <dbReference type="SAM" id="Coils"/>
    </source>
</evidence>
<evidence type="ECO:0000256" key="2">
    <source>
        <dbReference type="SAM" id="MobiDB-lite"/>
    </source>
</evidence>
<evidence type="ECO:0000313" key="4">
    <source>
        <dbReference type="Proteomes" id="UP001190700"/>
    </source>
</evidence>
<feature type="compositionally biased region" description="Pro residues" evidence="2">
    <location>
        <begin position="1140"/>
        <end position="1149"/>
    </location>
</feature>
<sequence>MVRLPQLFPPVSEVEPPLLEMDEIYRSGDAADDIEADDVEEDNMEPELEPEFSLASVPEEEPEPVDAPPPASSSWRPSMSDSATQTDKRLPPSKSNRRSHMTSFLDHNTGENLRDRAHHRSSVTQQRGAAHDSPSSPQPASSSSPGRDRSPPPGRPERKSVMSAAKTLAKINSLKGRRLTKAMGPRKTKFAAEVNGAEDGRGGRAQGLMEAEGAAVDEGKDDEEGEEEMDMADGLEMNVAELDEVVSGAVQESEALREVESMLTGPARVPLSDIALMVQKVTNTLAMLNQTAMETTGGILDTMVELAEIEQGQAEDGRSGTSTWQAVDCVEDGREALHSGLEAAQGALKILEEGGEGASRDSILELITCAHQNLEIGSSCLADGKEFAEELAEVVRDAALDLEEEMQCAALAGVDIACQTEGRPRTEPREWSAPDARFSAAVVPPRGLPSESSTDEDAMPFVEDPPSVYHGAQVGTRRDDAEDAGTSFVSIQDAAMQGDLTMQDAAVSTRVLMEDDATSDRVSVQDDATSDHRSVLNTAVSAASWDPRESEGGSPSEQGMQGGDGSNTLEAQLSYQSLGNASELESEHSVRGNVGQSDPAEQESVEEEAVEILEESEGQAAAQPKGSQGGRVQEEMVPSGAGQAPPAPLQEGSELVAEVPRGEMDRQPGEKHKGKKAQPTPHVDTMHPTRGKAYGRPSRMSHSSVVEDMEGEEAAMAEAVRPWQPDVEAEVPEMAPDLPIPKTSDLPIQKTPPGGNGETASKPDDGDTFLQATRPAGKPEQKPGVGLAMRNDGPFSAAQKEFKPMESSGREQSHPGQVKLEEVKKKHKDLKVQFKQQSVALQQMSSVCAAQGKELNRLKAEKLDEMQKAFSAKDQLEMQKEHINGAKSNLQSSEQVLLEAEKKVDHMKSFVAMSKKAAMDLDLQLENEQATNRGLTHELKLANQKIESLLNNSEKHSRALQAQVVAKEQQLLETELRHGETMRQNSVLVKHQIDNMSEMKEEKEKARLELLKRTEEMKHMKRRMSTMEMMRSEVPERVTSEKWPAGAQRGSSVTPDDKRTPNDELMKAKVDFNVPKSSDSLPPTEVLEAVPMPRANMSPLSGPSEPSAMVGLMRPSVNFSFPASPPATRQPASTLEPGVPALPPTPGAAPIPLDREEQMSEPEHDTSAADAEVVEITATDSRRSLVQFEGKPHLNEVDHIAGVIDKLQERMEQIQPECNIPGIEHDFAQLHCDMVFILDKLAEWKQDAGDDEEMLRGTSHQLTDSKVDLPPSTACPLKPPQRGQSPEGGVRARLLHADHPLAG</sequence>
<feature type="compositionally biased region" description="Polar residues" evidence="2">
    <location>
        <begin position="566"/>
        <end position="580"/>
    </location>
</feature>
<feature type="region of interest" description="Disordered" evidence="2">
    <location>
        <begin position="197"/>
        <end position="223"/>
    </location>
</feature>
<feature type="compositionally biased region" description="Basic and acidic residues" evidence="2">
    <location>
        <begin position="800"/>
        <end position="817"/>
    </location>
</feature>